<evidence type="ECO:0000313" key="2">
    <source>
        <dbReference type="Proteomes" id="UP001148614"/>
    </source>
</evidence>
<dbReference type="VEuPathDB" id="FungiDB:F4678DRAFT_309943"/>
<dbReference type="Pfam" id="PF13095">
    <property type="entry name" value="FTA2"/>
    <property type="match status" value="1"/>
</dbReference>
<keyword evidence="2" id="KW-1185">Reference proteome</keyword>
<dbReference type="AlphaFoldDB" id="A0A9W8TNV2"/>
<protein>
    <submittedName>
        <fullName evidence="1">Uncharacterized protein</fullName>
    </submittedName>
</protein>
<evidence type="ECO:0000313" key="1">
    <source>
        <dbReference type="EMBL" id="KAJ3574869.1"/>
    </source>
</evidence>
<sequence>MSHIVKVNRRLLSSSELPPCDGPKLHAFRYRNDPIEWLELIDDRSKDANFSRQGYVFKVKIRSEIYAMKVFKFFDPNTYRWLLGPDDGLRVSEEELGFHTDPFYAECRAYARLQEAREKEGLKRSDFAECHGFMALTKKDATYLERDLGIDLWGSPLITEEYRSEAEGSPVRAIIKDLVTSDPLVDEKLLKRMLKGIRWINKHDVLIADVRLDNYKGGVLVDFGTAWTKPHCRWNSLPSHEKEDIHLVDVSQFQDIVDDLGFGEHLRSATNYEYKQKLRERKRT</sequence>
<dbReference type="EMBL" id="JANPWZ010000582">
    <property type="protein sequence ID" value="KAJ3574869.1"/>
    <property type="molecule type" value="Genomic_DNA"/>
</dbReference>
<gene>
    <name evidence="1" type="ORF">NPX13_g4227</name>
</gene>
<organism evidence="1 2">
    <name type="scientific">Xylaria arbuscula</name>
    <dbReference type="NCBI Taxonomy" id="114810"/>
    <lineage>
        <taxon>Eukaryota</taxon>
        <taxon>Fungi</taxon>
        <taxon>Dikarya</taxon>
        <taxon>Ascomycota</taxon>
        <taxon>Pezizomycotina</taxon>
        <taxon>Sordariomycetes</taxon>
        <taxon>Xylariomycetidae</taxon>
        <taxon>Xylariales</taxon>
        <taxon>Xylariaceae</taxon>
        <taxon>Xylaria</taxon>
    </lineage>
</organism>
<dbReference type="Proteomes" id="UP001148614">
    <property type="component" value="Unassembled WGS sequence"/>
</dbReference>
<comment type="caution">
    <text evidence="1">The sequence shown here is derived from an EMBL/GenBank/DDBJ whole genome shotgun (WGS) entry which is preliminary data.</text>
</comment>
<name>A0A9W8TNV2_9PEZI</name>
<proteinExistence type="predicted"/>
<accession>A0A9W8TNV2</accession>
<dbReference type="InterPro" id="IPR025213">
    <property type="entry name" value="Sim4_Fta2"/>
</dbReference>
<reference evidence="1" key="1">
    <citation type="submission" date="2022-07" db="EMBL/GenBank/DDBJ databases">
        <title>Genome Sequence of Xylaria arbuscula.</title>
        <authorList>
            <person name="Buettner E."/>
        </authorList>
    </citation>
    <scope>NUCLEOTIDE SEQUENCE</scope>
    <source>
        <strain evidence="1">VT107</strain>
    </source>
</reference>